<gene>
    <name evidence="7" type="ORF">SAMN05443144_105152</name>
</gene>
<comment type="similarity">
    <text evidence="2">Belongs to the bacterial PQQ dehydrogenase family.</text>
</comment>
<feature type="region of interest" description="Disordered" evidence="4">
    <location>
        <begin position="25"/>
        <end position="45"/>
    </location>
</feature>
<dbReference type="GO" id="GO:0016020">
    <property type="term" value="C:membrane"/>
    <property type="evidence" value="ECO:0007669"/>
    <property type="project" value="InterPro"/>
</dbReference>
<dbReference type="InterPro" id="IPR017511">
    <property type="entry name" value="PQQ_mDH"/>
</dbReference>
<name>A0A1M4YUP8_9BACT</name>
<dbReference type="CDD" id="cd10280">
    <property type="entry name" value="PQQ_mGDH"/>
    <property type="match status" value="1"/>
</dbReference>
<dbReference type="Gene3D" id="2.140.10.10">
    <property type="entry name" value="Quinoprotein alcohol dehydrogenase-like superfamily"/>
    <property type="match status" value="1"/>
</dbReference>
<dbReference type="InterPro" id="IPR011047">
    <property type="entry name" value="Quinoprotein_ADH-like_sf"/>
</dbReference>
<feature type="domain" description="Pyrrolo-quinoline quinone repeat" evidence="6">
    <location>
        <begin position="44"/>
        <end position="650"/>
    </location>
</feature>
<dbReference type="STRING" id="1194090.SAMN05443144_105152"/>
<comment type="cofactor">
    <cofactor evidence="1">
        <name>pyrroloquinoline quinone</name>
        <dbReference type="ChEBI" id="CHEBI:58442"/>
    </cofactor>
</comment>
<dbReference type="OrthoDB" id="9794322at2"/>
<dbReference type="PANTHER" id="PTHR32303">
    <property type="entry name" value="QUINOPROTEIN ALCOHOL DEHYDROGENASE (CYTOCHROME C)"/>
    <property type="match status" value="1"/>
</dbReference>
<feature type="chain" id="PRO_5012567372" evidence="5">
    <location>
        <begin position="24"/>
        <end position="679"/>
    </location>
</feature>
<feature type="signal peptide" evidence="5">
    <location>
        <begin position="1"/>
        <end position="23"/>
    </location>
</feature>
<keyword evidence="5" id="KW-0732">Signal</keyword>
<sequence>MNTILYHLFVFVLIASAFHPVQAQQTPSATNDSVQNTEGGPTEWAAYGRDLQGSRYLPVSKINRDNIHQLHVAWSYRTGEAESEYATEKPASFQATPVMVDGTLYLSTPLGRVVALDPATGEELWEFDPNIDRDIRYGDFANRGVSVWLDKSASENDPCRRRIFVGTAQSQLIALDAKEGKRCSGFGRNGSVNLLEGLRIPPREPAAFTLTSPPLAANGLVVVGSSIADNTWPDPASGEVRAYDARTGELVWSWDPVPQNPDDPPYDEWRGEMAHKTGGANAWSVLSADPDRDLVFIPTSSAAPDYYGVLRLGDNRYANSIVALRLSTGVRVWSFQTVHHDLWDYDNAAPPALTTIRKDDAEIPAVIQATKTGMMYILNRETGKPIFPVQERPVPGSDIPLEEASPTQPFTEVTPSLSPHQFSLEQVWGITEEDRSACYETVKGLRNEGIFTPPSEQGTLVMPSNIGGAHWGGVAVDPVKQIAVVPVNRTAAMVQLIPREKYDPDQLGEEDKRLGHDYEYNPMYGTPYVMRRRLLLSPSGLPCSPPPFGSLVAINLKTGDKLWDVPLGSMSRFAKSDKADYIRQMESWGSVNLGGPIITEGGLVFIGAALNDRLHAFDIETGQLLWTGTLPASGRATPMSYQLASGEQFVVISVGGGGSFGEGDYVVAFRLNRDSLRID</sequence>
<dbReference type="Pfam" id="PF01011">
    <property type="entry name" value="PQQ"/>
    <property type="match status" value="1"/>
</dbReference>
<dbReference type="Proteomes" id="UP000184041">
    <property type="component" value="Unassembled WGS sequence"/>
</dbReference>
<evidence type="ECO:0000313" key="7">
    <source>
        <dbReference type="EMBL" id="SHF09066.1"/>
    </source>
</evidence>
<proteinExistence type="inferred from homology"/>
<dbReference type="SUPFAM" id="SSF50998">
    <property type="entry name" value="Quinoprotein alcohol dehydrogenase-like"/>
    <property type="match status" value="1"/>
</dbReference>
<evidence type="ECO:0000256" key="5">
    <source>
        <dbReference type="SAM" id="SignalP"/>
    </source>
</evidence>
<protein>
    <submittedName>
        <fullName evidence="7">Quinoprotein glucose dehydrogenase</fullName>
    </submittedName>
</protein>
<dbReference type="PANTHER" id="PTHR32303:SF4">
    <property type="entry name" value="QUINOPROTEIN GLUCOSE DEHYDROGENASE"/>
    <property type="match status" value="1"/>
</dbReference>
<evidence type="ECO:0000256" key="4">
    <source>
        <dbReference type="SAM" id="MobiDB-lite"/>
    </source>
</evidence>
<evidence type="ECO:0000256" key="2">
    <source>
        <dbReference type="ARBA" id="ARBA00008156"/>
    </source>
</evidence>
<dbReference type="GO" id="GO:0016614">
    <property type="term" value="F:oxidoreductase activity, acting on CH-OH group of donors"/>
    <property type="evidence" value="ECO:0007669"/>
    <property type="project" value="InterPro"/>
</dbReference>
<dbReference type="RefSeq" id="WP_073061002.1">
    <property type="nucleotide sequence ID" value="NZ_FQUS01000005.1"/>
</dbReference>
<evidence type="ECO:0000259" key="6">
    <source>
        <dbReference type="Pfam" id="PF01011"/>
    </source>
</evidence>
<keyword evidence="3" id="KW-0560">Oxidoreductase</keyword>
<dbReference type="AlphaFoldDB" id="A0A1M4YUP8"/>
<reference evidence="7 8" key="1">
    <citation type="submission" date="2016-11" db="EMBL/GenBank/DDBJ databases">
        <authorList>
            <person name="Jaros S."/>
            <person name="Januszkiewicz K."/>
            <person name="Wedrychowicz H."/>
        </authorList>
    </citation>
    <scope>NUCLEOTIDE SEQUENCE [LARGE SCALE GENOMIC DNA]</scope>
    <source>
        <strain evidence="7 8">DSM 21986</strain>
    </source>
</reference>
<evidence type="ECO:0000313" key="8">
    <source>
        <dbReference type="Proteomes" id="UP000184041"/>
    </source>
</evidence>
<organism evidence="7 8">
    <name type="scientific">Fodinibius roseus</name>
    <dbReference type="NCBI Taxonomy" id="1194090"/>
    <lineage>
        <taxon>Bacteria</taxon>
        <taxon>Pseudomonadati</taxon>
        <taxon>Balneolota</taxon>
        <taxon>Balneolia</taxon>
        <taxon>Balneolales</taxon>
        <taxon>Balneolaceae</taxon>
        <taxon>Fodinibius</taxon>
    </lineage>
</organism>
<feature type="compositionally biased region" description="Polar residues" evidence="4">
    <location>
        <begin position="25"/>
        <end position="39"/>
    </location>
</feature>
<dbReference type="InterPro" id="IPR002372">
    <property type="entry name" value="PQQ_rpt_dom"/>
</dbReference>
<keyword evidence="8" id="KW-1185">Reference proteome</keyword>
<accession>A0A1M4YUP8</accession>
<dbReference type="InterPro" id="IPR018391">
    <property type="entry name" value="PQQ_b-propeller_rpt"/>
</dbReference>
<dbReference type="SMART" id="SM00564">
    <property type="entry name" value="PQQ"/>
    <property type="match status" value="4"/>
</dbReference>
<dbReference type="GO" id="GO:0048038">
    <property type="term" value="F:quinone binding"/>
    <property type="evidence" value="ECO:0007669"/>
    <property type="project" value="InterPro"/>
</dbReference>
<dbReference type="EMBL" id="FQUS01000005">
    <property type="protein sequence ID" value="SHF09066.1"/>
    <property type="molecule type" value="Genomic_DNA"/>
</dbReference>
<evidence type="ECO:0000256" key="3">
    <source>
        <dbReference type="ARBA" id="ARBA00023002"/>
    </source>
</evidence>
<evidence type="ECO:0000256" key="1">
    <source>
        <dbReference type="ARBA" id="ARBA00001931"/>
    </source>
</evidence>